<dbReference type="HOGENOM" id="CLU_413484_0_0_1"/>
<dbReference type="InParanoid" id="E9GYT5"/>
<dbReference type="Proteomes" id="UP000000305">
    <property type="component" value="Unassembled WGS sequence"/>
</dbReference>
<dbReference type="EMBL" id="GL732576">
    <property type="protein sequence ID" value="EFX75357.1"/>
    <property type="molecule type" value="Genomic_DNA"/>
</dbReference>
<feature type="compositionally biased region" description="Basic and acidic residues" evidence="1">
    <location>
        <begin position="37"/>
        <end position="46"/>
    </location>
</feature>
<dbReference type="KEGG" id="dpx:DAPPUDRAFT_107993"/>
<sequence length="664" mass="76004">MADEAGPSKRTREERGNTVIDDKGLEPSGEVPPSGGTDKDDSHEDANLESGEEEEEEEIEEDTETSPTDSSETCDLYEARLAEFHELVKEIDGEYANYQNGSNDDKLIALTRATTAEIILKKSHDEIWQHPYSDIHTMSNTHHECTADFTSEIGTRWTFIGHPSMTIRDQPLSGSKYTIHRISVANAKRTNGKWTVGYPMDVLWTMCASRVRKAKSAADELLARMKKKARLLLQCITGKAKEAIQDIPFSNDTYQNTKKKLEARYGSKPRAIALRRGELRRINGTPIPSQYNADTLRNIMDRLSSQVLCLQDLGVKDESYEEETTNALLQSFPKYMTTRWRQNWEENHIPTLKDVLTNISKEIRILESEEIARPVKSQEEEKKEKPRDGYVPCKTLCTTKPNRPSTSVTCMKKTEGNERHGTGILPTFTAYIEQNDGTLKRLIGLMDSGSQNSFIRKGSIKNAKNEIIDSKVLDISTFDTKKCKTSRYNIVECTLWRTYGNAQKNKYRFIEKEFLANSTEYYPTQVAEQLTKQGKKLADNRNEHKTNRKEWDILFGCDLLWNIGKHNTHPGKPTTFSQVGRHETEAYLLPPGRPPRQSEAIQSEFTMATSRGGDQMSDDRLLDVERLRWLLCREVAWSDFLLSRLYLGKQRRGWDVGTRKCRFR</sequence>
<feature type="compositionally biased region" description="Acidic residues" evidence="1">
    <location>
        <begin position="50"/>
        <end position="64"/>
    </location>
</feature>
<accession>E9GYT5</accession>
<gene>
    <name evidence="2" type="ORF">DAPPUDRAFT_107993</name>
</gene>
<evidence type="ECO:0008006" key="4">
    <source>
        <dbReference type="Google" id="ProtNLM"/>
    </source>
</evidence>
<feature type="compositionally biased region" description="Basic and acidic residues" evidence="1">
    <location>
        <begin position="1"/>
        <end position="25"/>
    </location>
</feature>
<evidence type="ECO:0000313" key="3">
    <source>
        <dbReference type="Proteomes" id="UP000000305"/>
    </source>
</evidence>
<feature type="region of interest" description="Disordered" evidence="1">
    <location>
        <begin position="1"/>
        <end position="72"/>
    </location>
</feature>
<evidence type="ECO:0000256" key="1">
    <source>
        <dbReference type="SAM" id="MobiDB-lite"/>
    </source>
</evidence>
<dbReference type="Pfam" id="PF03564">
    <property type="entry name" value="DUF1759"/>
    <property type="match status" value="1"/>
</dbReference>
<proteinExistence type="predicted"/>
<organism evidence="2 3">
    <name type="scientific">Daphnia pulex</name>
    <name type="common">Water flea</name>
    <dbReference type="NCBI Taxonomy" id="6669"/>
    <lineage>
        <taxon>Eukaryota</taxon>
        <taxon>Metazoa</taxon>
        <taxon>Ecdysozoa</taxon>
        <taxon>Arthropoda</taxon>
        <taxon>Crustacea</taxon>
        <taxon>Branchiopoda</taxon>
        <taxon>Diplostraca</taxon>
        <taxon>Cladocera</taxon>
        <taxon>Anomopoda</taxon>
        <taxon>Daphniidae</taxon>
        <taxon>Daphnia</taxon>
    </lineage>
</organism>
<reference evidence="2 3" key="1">
    <citation type="journal article" date="2011" name="Science">
        <title>The ecoresponsive genome of Daphnia pulex.</title>
        <authorList>
            <person name="Colbourne J.K."/>
            <person name="Pfrender M.E."/>
            <person name="Gilbert D."/>
            <person name="Thomas W.K."/>
            <person name="Tucker A."/>
            <person name="Oakley T.H."/>
            <person name="Tokishita S."/>
            <person name="Aerts A."/>
            <person name="Arnold G.J."/>
            <person name="Basu M.K."/>
            <person name="Bauer D.J."/>
            <person name="Caceres C.E."/>
            <person name="Carmel L."/>
            <person name="Casola C."/>
            <person name="Choi J.H."/>
            <person name="Detter J.C."/>
            <person name="Dong Q."/>
            <person name="Dusheyko S."/>
            <person name="Eads B.D."/>
            <person name="Frohlich T."/>
            <person name="Geiler-Samerotte K.A."/>
            <person name="Gerlach D."/>
            <person name="Hatcher P."/>
            <person name="Jogdeo S."/>
            <person name="Krijgsveld J."/>
            <person name="Kriventseva E.V."/>
            <person name="Kultz D."/>
            <person name="Laforsch C."/>
            <person name="Lindquist E."/>
            <person name="Lopez J."/>
            <person name="Manak J.R."/>
            <person name="Muller J."/>
            <person name="Pangilinan J."/>
            <person name="Patwardhan R.P."/>
            <person name="Pitluck S."/>
            <person name="Pritham E.J."/>
            <person name="Rechtsteiner A."/>
            <person name="Rho M."/>
            <person name="Rogozin I.B."/>
            <person name="Sakarya O."/>
            <person name="Salamov A."/>
            <person name="Schaack S."/>
            <person name="Shapiro H."/>
            <person name="Shiga Y."/>
            <person name="Skalitzky C."/>
            <person name="Smith Z."/>
            <person name="Souvorov A."/>
            <person name="Sung W."/>
            <person name="Tang Z."/>
            <person name="Tsuchiya D."/>
            <person name="Tu H."/>
            <person name="Vos H."/>
            <person name="Wang M."/>
            <person name="Wolf Y.I."/>
            <person name="Yamagata H."/>
            <person name="Yamada T."/>
            <person name="Ye Y."/>
            <person name="Shaw J.R."/>
            <person name="Andrews J."/>
            <person name="Crease T.J."/>
            <person name="Tang H."/>
            <person name="Lucas S.M."/>
            <person name="Robertson H.M."/>
            <person name="Bork P."/>
            <person name="Koonin E.V."/>
            <person name="Zdobnov E.M."/>
            <person name="Grigoriev I.V."/>
            <person name="Lynch M."/>
            <person name="Boore J.L."/>
        </authorList>
    </citation>
    <scope>NUCLEOTIDE SEQUENCE [LARGE SCALE GENOMIC DNA]</scope>
</reference>
<dbReference type="OrthoDB" id="7444419at2759"/>
<evidence type="ECO:0000313" key="2">
    <source>
        <dbReference type="EMBL" id="EFX75357.1"/>
    </source>
</evidence>
<name>E9GYT5_DAPPU</name>
<dbReference type="AlphaFoldDB" id="E9GYT5"/>
<protein>
    <recommendedName>
        <fullName evidence="4">Peptidase aspartic putative domain-containing protein</fullName>
    </recommendedName>
</protein>
<dbReference type="InterPro" id="IPR005312">
    <property type="entry name" value="DUF1759"/>
</dbReference>
<keyword evidence="3" id="KW-1185">Reference proteome</keyword>